<accession>A0ABZ0YVZ5</accession>
<sequence length="63" mass="7342">MKATELREKSVDELREELLAVKREQFNLRMQHATGQEAKTHLALEARRNVARIKTVIAEKERA</sequence>
<dbReference type="HAMAP" id="MF_00374">
    <property type="entry name" value="Ribosomal_uL29"/>
    <property type="match status" value="1"/>
</dbReference>
<comment type="similarity">
    <text evidence="1 5">Belongs to the universal ribosomal protein uL29 family.</text>
</comment>
<reference evidence="6 7" key="1">
    <citation type="submission" date="2023-11" db="EMBL/GenBank/DDBJ databases">
        <title>MicrobeMod: A computational toolkit for identifying prokaryotic methylation and restriction-modification with nanopore sequencing.</title>
        <authorList>
            <person name="Crits-Christoph A."/>
            <person name="Kang S.C."/>
            <person name="Lee H."/>
            <person name="Ostrov N."/>
        </authorList>
    </citation>
    <scope>NUCLEOTIDE SEQUENCE [LARGE SCALE GENOMIC DNA]</scope>
    <source>
        <strain evidence="6 7">ATCC 49870</strain>
    </source>
</reference>
<dbReference type="Pfam" id="PF00831">
    <property type="entry name" value="Ribosomal_L29"/>
    <property type="match status" value="1"/>
</dbReference>
<evidence type="ECO:0000256" key="5">
    <source>
        <dbReference type="HAMAP-Rule" id="MF_00374"/>
    </source>
</evidence>
<dbReference type="EMBL" id="CP140153">
    <property type="protein sequence ID" value="WQH16206.1"/>
    <property type="molecule type" value="Genomic_DNA"/>
</dbReference>
<dbReference type="Gene3D" id="1.10.287.310">
    <property type="match status" value="1"/>
</dbReference>
<dbReference type="PANTHER" id="PTHR10916:SF0">
    <property type="entry name" value="LARGE RIBOSOMAL SUBUNIT PROTEIN UL29C"/>
    <property type="match status" value="1"/>
</dbReference>
<dbReference type="NCBIfam" id="TIGR00012">
    <property type="entry name" value="L29"/>
    <property type="match status" value="1"/>
</dbReference>
<dbReference type="Proteomes" id="UP001327459">
    <property type="component" value="Chromosome"/>
</dbReference>
<keyword evidence="3 5" id="KW-0687">Ribonucleoprotein</keyword>
<keyword evidence="2 5" id="KW-0689">Ribosomal protein</keyword>
<evidence type="ECO:0000256" key="2">
    <source>
        <dbReference type="ARBA" id="ARBA00022980"/>
    </source>
</evidence>
<evidence type="ECO:0000256" key="3">
    <source>
        <dbReference type="ARBA" id="ARBA00023274"/>
    </source>
</evidence>
<dbReference type="InterPro" id="IPR001854">
    <property type="entry name" value="Ribosomal_uL29"/>
</dbReference>
<evidence type="ECO:0000256" key="1">
    <source>
        <dbReference type="ARBA" id="ARBA00009254"/>
    </source>
</evidence>
<evidence type="ECO:0000313" key="7">
    <source>
        <dbReference type="Proteomes" id="UP001327459"/>
    </source>
</evidence>
<keyword evidence="7" id="KW-1185">Reference proteome</keyword>
<dbReference type="CDD" id="cd00427">
    <property type="entry name" value="Ribosomal_L29_HIP"/>
    <property type="match status" value="1"/>
</dbReference>
<organism evidence="6 7">
    <name type="scientific">Guyparkeria halophila</name>
    <dbReference type="NCBI Taxonomy" id="47960"/>
    <lineage>
        <taxon>Bacteria</taxon>
        <taxon>Pseudomonadati</taxon>
        <taxon>Pseudomonadota</taxon>
        <taxon>Gammaproteobacteria</taxon>
        <taxon>Chromatiales</taxon>
        <taxon>Thioalkalibacteraceae</taxon>
        <taxon>Guyparkeria</taxon>
    </lineage>
</organism>
<dbReference type="GO" id="GO:0005840">
    <property type="term" value="C:ribosome"/>
    <property type="evidence" value="ECO:0007669"/>
    <property type="project" value="UniProtKB-KW"/>
</dbReference>
<gene>
    <name evidence="5 6" type="primary">rpmC</name>
    <name evidence="6" type="ORF">SR882_10635</name>
</gene>
<evidence type="ECO:0000313" key="6">
    <source>
        <dbReference type="EMBL" id="WQH16206.1"/>
    </source>
</evidence>
<dbReference type="PANTHER" id="PTHR10916">
    <property type="entry name" value="60S RIBOSOMAL PROTEIN L35/50S RIBOSOMAL PROTEIN L29"/>
    <property type="match status" value="1"/>
</dbReference>
<protein>
    <recommendedName>
        <fullName evidence="4 5">Large ribosomal subunit protein uL29</fullName>
    </recommendedName>
</protein>
<proteinExistence type="inferred from homology"/>
<name>A0ABZ0YVZ5_9GAMM</name>
<dbReference type="RefSeq" id="WP_125199280.1">
    <property type="nucleotide sequence ID" value="NZ_CP140153.1"/>
</dbReference>
<dbReference type="SUPFAM" id="SSF46561">
    <property type="entry name" value="Ribosomal protein L29 (L29p)"/>
    <property type="match status" value="1"/>
</dbReference>
<dbReference type="InterPro" id="IPR050063">
    <property type="entry name" value="Ribosomal_protein_uL29"/>
</dbReference>
<dbReference type="InterPro" id="IPR036049">
    <property type="entry name" value="Ribosomal_uL29_sf"/>
</dbReference>
<evidence type="ECO:0000256" key="4">
    <source>
        <dbReference type="ARBA" id="ARBA00035204"/>
    </source>
</evidence>